<keyword evidence="2" id="KW-1185">Reference proteome</keyword>
<dbReference type="OrthoDB" id="2255941at2759"/>
<gene>
    <name evidence="1" type="ORF">CU098_012426</name>
</gene>
<evidence type="ECO:0000313" key="2">
    <source>
        <dbReference type="Proteomes" id="UP000253551"/>
    </source>
</evidence>
<proteinExistence type="predicted"/>
<evidence type="ECO:0000313" key="1">
    <source>
        <dbReference type="EMBL" id="RCI02671.1"/>
    </source>
</evidence>
<dbReference type="Proteomes" id="UP000253551">
    <property type="component" value="Unassembled WGS sequence"/>
</dbReference>
<feature type="non-terminal residue" evidence="1">
    <location>
        <position position="232"/>
    </location>
</feature>
<comment type="caution">
    <text evidence="1">The sequence shown here is derived from an EMBL/GenBank/DDBJ whole genome shotgun (WGS) entry which is preliminary data.</text>
</comment>
<dbReference type="STRING" id="4846.A0A367KKK9"/>
<name>A0A367KKK9_RHIST</name>
<dbReference type="AlphaFoldDB" id="A0A367KKK9"/>
<dbReference type="EMBL" id="PJQM01001304">
    <property type="protein sequence ID" value="RCI02671.1"/>
    <property type="molecule type" value="Genomic_DNA"/>
</dbReference>
<sequence>MTPITCFKSQFPDGTIEEISHARHCTEKKKYVGFNLDIGWSLYTVNTKSTKDNRRVHFKECLGSVYCTNSECHFFGFDVRPASSFKLIEKQCCLICEKQLSHKGCKVKVNFEFKGDEYTLKHVGNHNHKTYLPKHLTVEEKVKLNEVVKKDSLITPKAAVVGVSAKTGEVVESFSDSINEILSNKDGVKYEINTSKRSQGVEKRDEFLGEFGKIEKEFDELSSLLKLLLQNF</sequence>
<accession>A0A367KKK9</accession>
<organism evidence="1 2">
    <name type="scientific">Rhizopus stolonifer</name>
    <name type="common">Rhizopus nigricans</name>
    <dbReference type="NCBI Taxonomy" id="4846"/>
    <lineage>
        <taxon>Eukaryota</taxon>
        <taxon>Fungi</taxon>
        <taxon>Fungi incertae sedis</taxon>
        <taxon>Mucoromycota</taxon>
        <taxon>Mucoromycotina</taxon>
        <taxon>Mucoromycetes</taxon>
        <taxon>Mucorales</taxon>
        <taxon>Mucorineae</taxon>
        <taxon>Rhizopodaceae</taxon>
        <taxon>Rhizopus</taxon>
    </lineage>
</organism>
<reference evidence="1 2" key="1">
    <citation type="journal article" date="2018" name="G3 (Bethesda)">
        <title>Phylogenetic and Phylogenomic Definition of Rhizopus Species.</title>
        <authorList>
            <person name="Gryganskyi A.P."/>
            <person name="Golan J."/>
            <person name="Dolatabadi S."/>
            <person name="Mondo S."/>
            <person name="Robb S."/>
            <person name="Idnurm A."/>
            <person name="Muszewska A."/>
            <person name="Steczkiewicz K."/>
            <person name="Masonjones S."/>
            <person name="Liao H.L."/>
            <person name="Gajdeczka M.T."/>
            <person name="Anike F."/>
            <person name="Vuek A."/>
            <person name="Anishchenko I.M."/>
            <person name="Voigt K."/>
            <person name="de Hoog G.S."/>
            <person name="Smith M.E."/>
            <person name="Heitman J."/>
            <person name="Vilgalys R."/>
            <person name="Stajich J.E."/>
        </authorList>
    </citation>
    <scope>NUCLEOTIDE SEQUENCE [LARGE SCALE GENOMIC DNA]</scope>
    <source>
        <strain evidence="1 2">LSU 92-RS-03</strain>
    </source>
</reference>
<protein>
    <submittedName>
        <fullName evidence="1">Uncharacterized protein</fullName>
    </submittedName>
</protein>